<protein>
    <recommendedName>
        <fullName evidence="4">AB hydrolase-1 domain-containing protein</fullName>
    </recommendedName>
</protein>
<evidence type="ECO:0000256" key="2">
    <source>
        <dbReference type="SAM" id="MobiDB-lite"/>
    </source>
</evidence>
<sequence length="508" mass="55706">SYVVGKFPHYPHPASISSKMMVELGTLTTLMVAAAVVVSGFLTSAVFAVTSFVYFGVVYIMLPLAKPILKLVLGICYSQAPPNQPMARPTSINSRLLHSHSHSHSHHSHPQNSPSFQLHSSKKHHPSLHITNTFTTMSQTLELTGGARDTYLSVFKSLNLPYNPFPIICWNRHLETIFASFYRSLPGVKLRRECLRTADDGSVSLDWVVGDDSALPAESPVLILLPGLTGGSGDTYVQHMLVRARSNKWRVVVFNSRGCGNSPVTTCQFYSASFTEDLREVVNHVKSRFPSSNLYAIGWSLGANILVRYLGEESDNCSLRGAVSLCNPFNLVIADEDFHKGFNNIYDKALARSLAKIFKRHALLFEGIGGEYNIQLAANAKSVRDFDEGITRVSFGFKSVDDYYYNSSSSKSIKDVRIPLLCVQAANDPIAPARGIPHDDIKDNPNCVLVVTPKGGHLGWVAGDEAPLGAPWTDTLVMEFLEHLESGRTKDLESSSASGHTMISSTGF</sequence>
<accession>A0A835HL47</accession>
<keyword evidence="3" id="KW-0812">Transmembrane</keyword>
<dbReference type="EMBL" id="JADFTS010000006">
    <property type="protein sequence ID" value="KAF9601365.1"/>
    <property type="molecule type" value="Genomic_DNA"/>
</dbReference>
<dbReference type="Proteomes" id="UP000631114">
    <property type="component" value="Unassembled WGS sequence"/>
</dbReference>
<keyword evidence="6" id="KW-1185">Reference proteome</keyword>
<dbReference type="AlphaFoldDB" id="A0A835HL47"/>
<evidence type="ECO:0000313" key="5">
    <source>
        <dbReference type="EMBL" id="KAF9601365.1"/>
    </source>
</evidence>
<feature type="compositionally biased region" description="Polar residues" evidence="2">
    <location>
        <begin position="494"/>
        <end position="508"/>
    </location>
</feature>
<dbReference type="OrthoDB" id="247542at2759"/>
<dbReference type="InterPro" id="IPR029058">
    <property type="entry name" value="AB_hydrolase_fold"/>
</dbReference>
<dbReference type="Gene3D" id="3.40.50.1820">
    <property type="entry name" value="alpha/beta hydrolase"/>
    <property type="match status" value="1"/>
</dbReference>
<feature type="region of interest" description="Disordered" evidence="2">
    <location>
        <begin position="489"/>
        <end position="508"/>
    </location>
</feature>
<comment type="similarity">
    <text evidence="1">Belongs to the AB hydrolase superfamily. AB hydrolase 4 family.</text>
</comment>
<dbReference type="PROSITE" id="PS01133">
    <property type="entry name" value="UPF0017"/>
    <property type="match status" value="1"/>
</dbReference>
<dbReference type="SUPFAM" id="SSF53474">
    <property type="entry name" value="alpha/beta-Hydrolases"/>
    <property type="match status" value="1"/>
</dbReference>
<keyword evidence="3" id="KW-1133">Transmembrane helix</keyword>
<organism evidence="5 6">
    <name type="scientific">Coptis chinensis</name>
    <dbReference type="NCBI Taxonomy" id="261450"/>
    <lineage>
        <taxon>Eukaryota</taxon>
        <taxon>Viridiplantae</taxon>
        <taxon>Streptophyta</taxon>
        <taxon>Embryophyta</taxon>
        <taxon>Tracheophyta</taxon>
        <taxon>Spermatophyta</taxon>
        <taxon>Magnoliopsida</taxon>
        <taxon>Ranunculales</taxon>
        <taxon>Ranunculaceae</taxon>
        <taxon>Coptidoideae</taxon>
        <taxon>Coptis</taxon>
    </lineage>
</organism>
<comment type="caution">
    <text evidence="5">The sequence shown here is derived from an EMBL/GenBank/DDBJ whole genome shotgun (WGS) entry which is preliminary data.</text>
</comment>
<gene>
    <name evidence="5" type="ORF">IFM89_019097</name>
</gene>
<feature type="non-terminal residue" evidence="5">
    <location>
        <position position="508"/>
    </location>
</feature>
<dbReference type="Pfam" id="PF00561">
    <property type="entry name" value="Abhydrolase_1"/>
    <property type="match status" value="1"/>
</dbReference>
<evidence type="ECO:0000259" key="4">
    <source>
        <dbReference type="Pfam" id="PF00561"/>
    </source>
</evidence>
<evidence type="ECO:0000256" key="3">
    <source>
        <dbReference type="SAM" id="Phobius"/>
    </source>
</evidence>
<evidence type="ECO:0000256" key="1">
    <source>
        <dbReference type="ARBA" id="ARBA00010884"/>
    </source>
</evidence>
<proteinExistence type="inferred from homology"/>
<dbReference type="InterPro" id="IPR050960">
    <property type="entry name" value="AB_hydrolase_4_sf"/>
</dbReference>
<dbReference type="GO" id="GO:0034338">
    <property type="term" value="F:short-chain carboxylesterase activity"/>
    <property type="evidence" value="ECO:0007669"/>
    <property type="project" value="TreeGrafter"/>
</dbReference>
<dbReference type="FunFam" id="3.40.50.1820:FF:000140">
    <property type="entry name" value="Esterase/lipase/thioesterase family protein"/>
    <property type="match status" value="1"/>
</dbReference>
<dbReference type="InterPro" id="IPR000952">
    <property type="entry name" value="AB_hydrolase_4_CS"/>
</dbReference>
<feature type="transmembrane region" description="Helical" evidence="3">
    <location>
        <begin position="30"/>
        <end position="62"/>
    </location>
</feature>
<feature type="domain" description="AB hydrolase-1" evidence="4">
    <location>
        <begin position="220"/>
        <end position="458"/>
    </location>
</feature>
<dbReference type="GO" id="GO:0047372">
    <property type="term" value="F:monoacylglycerol lipase activity"/>
    <property type="evidence" value="ECO:0007669"/>
    <property type="project" value="TreeGrafter"/>
</dbReference>
<feature type="region of interest" description="Disordered" evidence="2">
    <location>
        <begin position="97"/>
        <end position="122"/>
    </location>
</feature>
<name>A0A835HL47_9MAGN</name>
<reference evidence="5 6" key="1">
    <citation type="submission" date="2020-10" db="EMBL/GenBank/DDBJ databases">
        <title>The Coptis chinensis genome and diversification of protoberbering-type alkaloids.</title>
        <authorList>
            <person name="Wang B."/>
            <person name="Shu S."/>
            <person name="Song C."/>
            <person name="Liu Y."/>
        </authorList>
    </citation>
    <scope>NUCLEOTIDE SEQUENCE [LARGE SCALE GENOMIC DNA]</scope>
    <source>
        <strain evidence="5">HL-2020</strain>
        <tissue evidence="5">Leaf</tissue>
    </source>
</reference>
<dbReference type="InterPro" id="IPR000073">
    <property type="entry name" value="AB_hydrolase_1"/>
</dbReference>
<evidence type="ECO:0000313" key="6">
    <source>
        <dbReference type="Proteomes" id="UP000631114"/>
    </source>
</evidence>
<dbReference type="PANTHER" id="PTHR10794">
    <property type="entry name" value="ABHYDROLASE DOMAIN-CONTAINING PROTEIN"/>
    <property type="match status" value="1"/>
</dbReference>
<keyword evidence="3" id="KW-0472">Membrane</keyword>
<dbReference type="PANTHER" id="PTHR10794:SF84">
    <property type="entry name" value="ESTERASE_LIPASE_THIOESTERASE FAMILY PROTEIN"/>
    <property type="match status" value="1"/>
</dbReference>
<feature type="compositionally biased region" description="Basic residues" evidence="2">
    <location>
        <begin position="97"/>
        <end position="109"/>
    </location>
</feature>